<dbReference type="HOGENOM" id="CLU_940086_0_0_1"/>
<dbReference type="AlphaFoldDB" id="A0A0D2CEV2"/>
<accession>A0A0D2CEV2</accession>
<dbReference type="GeneID" id="27351736"/>
<evidence type="ECO:0000313" key="2">
    <source>
        <dbReference type="EMBL" id="KIW22059.1"/>
    </source>
</evidence>
<name>A0A0D2CEV2_9EURO</name>
<sequence>MADSWSRGSSGIIISIVVSTLMIPTFVWANGIPNVFPIETTVQLWNKSTVQRWNHSTFSGLIYPSAIVSLGNSDHKRRSLTASPVKMKDAIGWVSWQPPLPHNTIPALTGPNKSPLPPLLTFMSTISASESPTTTVLGMGNVTTTTDDDECARNRMALDCSTMSRSSPQPDWFSLTTSWTNVSRLGTVTSISSASALDTPEETTSWSPSPSTVSILKSVMNSSLTYETVSASDGPNVATTSFTSSTATTSSFIFASSPGAPGISPGSPLTGGEALVTRAQYLLKVLGALNILFWAM</sequence>
<organism evidence="2 3">
    <name type="scientific">Cladophialophora immunda</name>
    <dbReference type="NCBI Taxonomy" id="569365"/>
    <lineage>
        <taxon>Eukaryota</taxon>
        <taxon>Fungi</taxon>
        <taxon>Dikarya</taxon>
        <taxon>Ascomycota</taxon>
        <taxon>Pezizomycotina</taxon>
        <taxon>Eurotiomycetes</taxon>
        <taxon>Chaetothyriomycetidae</taxon>
        <taxon>Chaetothyriales</taxon>
        <taxon>Herpotrichiellaceae</taxon>
        <taxon>Cladophialophora</taxon>
    </lineage>
</organism>
<keyword evidence="1" id="KW-1133">Transmembrane helix</keyword>
<keyword evidence="3" id="KW-1185">Reference proteome</keyword>
<proteinExistence type="predicted"/>
<keyword evidence="1" id="KW-0812">Transmembrane</keyword>
<protein>
    <submittedName>
        <fullName evidence="2">Uncharacterized protein</fullName>
    </submittedName>
</protein>
<evidence type="ECO:0000256" key="1">
    <source>
        <dbReference type="SAM" id="Phobius"/>
    </source>
</evidence>
<feature type="transmembrane region" description="Helical" evidence="1">
    <location>
        <begin position="12"/>
        <end position="29"/>
    </location>
</feature>
<dbReference type="Proteomes" id="UP000054466">
    <property type="component" value="Unassembled WGS sequence"/>
</dbReference>
<dbReference type="VEuPathDB" id="FungiDB:PV07_12542"/>
<dbReference type="EMBL" id="KN847051">
    <property type="protein sequence ID" value="KIW22059.1"/>
    <property type="molecule type" value="Genomic_DNA"/>
</dbReference>
<reference evidence="2 3" key="1">
    <citation type="submission" date="2015-01" db="EMBL/GenBank/DDBJ databases">
        <title>The Genome Sequence of Cladophialophora immunda CBS83496.</title>
        <authorList>
            <consortium name="The Broad Institute Genomics Platform"/>
            <person name="Cuomo C."/>
            <person name="de Hoog S."/>
            <person name="Gorbushina A."/>
            <person name="Stielow B."/>
            <person name="Teixiera M."/>
            <person name="Abouelleil A."/>
            <person name="Chapman S.B."/>
            <person name="Priest M."/>
            <person name="Young S.K."/>
            <person name="Wortman J."/>
            <person name="Nusbaum C."/>
            <person name="Birren B."/>
        </authorList>
    </citation>
    <scope>NUCLEOTIDE SEQUENCE [LARGE SCALE GENOMIC DNA]</scope>
    <source>
        <strain evidence="2 3">CBS 83496</strain>
    </source>
</reference>
<dbReference type="RefSeq" id="XP_016242275.1">
    <property type="nucleotide sequence ID" value="XM_016400076.1"/>
</dbReference>
<gene>
    <name evidence="2" type="ORF">PV07_12542</name>
</gene>
<evidence type="ECO:0000313" key="3">
    <source>
        <dbReference type="Proteomes" id="UP000054466"/>
    </source>
</evidence>
<keyword evidence="1" id="KW-0472">Membrane</keyword>